<keyword evidence="3 5" id="KW-0540">Nuclease</keyword>
<dbReference type="SMART" id="SM00732">
    <property type="entry name" value="YqgFc"/>
    <property type="match status" value="1"/>
</dbReference>
<dbReference type="Pfam" id="PF03652">
    <property type="entry name" value="RuvX"/>
    <property type="match status" value="1"/>
</dbReference>
<evidence type="ECO:0000256" key="5">
    <source>
        <dbReference type="HAMAP-Rule" id="MF_00651"/>
    </source>
</evidence>
<evidence type="ECO:0000256" key="1">
    <source>
        <dbReference type="ARBA" id="ARBA00022490"/>
    </source>
</evidence>
<keyword evidence="1 5" id="KW-0963">Cytoplasm</keyword>
<dbReference type="NCBIfam" id="TIGR00250">
    <property type="entry name" value="RNAse_H_YqgF"/>
    <property type="match status" value="1"/>
</dbReference>
<sequence length="121" mass="13326">MTKMLGIDWGEKRIGLAIADDSLAQPYGLVGEFAELEKVIEKEGVEKVVLGLPEGKHEKQVRALARKIEALGIPVVFRSEILTSREALQKAIEAGKSKKSRRQLDALSAALLLQEHLDNPK</sequence>
<dbReference type="GO" id="GO:0005737">
    <property type="term" value="C:cytoplasm"/>
    <property type="evidence" value="ECO:0007669"/>
    <property type="project" value="UniProtKB-SubCell"/>
</dbReference>
<gene>
    <name evidence="7" type="ORF">A2797_01620</name>
</gene>
<dbReference type="STRING" id="1802619.A2797_01620"/>
<dbReference type="Proteomes" id="UP000179005">
    <property type="component" value="Unassembled WGS sequence"/>
</dbReference>
<keyword evidence="4 5" id="KW-0378">Hydrolase</keyword>
<dbReference type="InterPro" id="IPR037027">
    <property type="entry name" value="YqgF/RNaseH-like_dom_sf"/>
</dbReference>
<dbReference type="CDD" id="cd16964">
    <property type="entry name" value="YqgF"/>
    <property type="match status" value="1"/>
</dbReference>
<dbReference type="HAMAP" id="MF_00651">
    <property type="entry name" value="Nuclease_YqgF"/>
    <property type="match status" value="1"/>
</dbReference>
<dbReference type="PANTHER" id="PTHR33317:SF4">
    <property type="entry name" value="POLYNUCLEOTIDYL TRANSFERASE, RIBONUCLEASE H-LIKE SUPERFAMILY PROTEIN"/>
    <property type="match status" value="1"/>
</dbReference>
<dbReference type="InterPro" id="IPR006641">
    <property type="entry name" value="YqgF/RNaseH-like_dom"/>
</dbReference>
<dbReference type="GO" id="GO:0016788">
    <property type="term" value="F:hydrolase activity, acting on ester bonds"/>
    <property type="evidence" value="ECO:0007669"/>
    <property type="project" value="UniProtKB-UniRule"/>
</dbReference>
<evidence type="ECO:0000256" key="3">
    <source>
        <dbReference type="ARBA" id="ARBA00022722"/>
    </source>
</evidence>
<comment type="caution">
    <text evidence="7">The sequence shown here is derived from an EMBL/GenBank/DDBJ whole genome shotgun (WGS) entry which is preliminary data.</text>
</comment>
<feature type="domain" description="YqgF/RNase H-like" evidence="6">
    <location>
        <begin position="2"/>
        <end position="87"/>
    </location>
</feature>
<reference evidence="7 8" key="1">
    <citation type="journal article" date="2016" name="Nat. Commun.">
        <title>Thousands of microbial genomes shed light on interconnected biogeochemical processes in an aquifer system.</title>
        <authorList>
            <person name="Anantharaman K."/>
            <person name="Brown C.T."/>
            <person name="Hug L.A."/>
            <person name="Sharon I."/>
            <person name="Castelle C.J."/>
            <person name="Probst A.J."/>
            <person name="Thomas B.C."/>
            <person name="Singh A."/>
            <person name="Wilkins M.J."/>
            <person name="Karaoz U."/>
            <person name="Brodie E.L."/>
            <person name="Williams K.H."/>
            <person name="Hubbard S.S."/>
            <person name="Banfield J.F."/>
        </authorList>
    </citation>
    <scope>NUCLEOTIDE SEQUENCE [LARGE SCALE GENOMIC DNA]</scope>
</reference>
<dbReference type="AlphaFoldDB" id="A0A1F4VD51"/>
<dbReference type="EC" id="3.1.-.-" evidence="5"/>
<accession>A0A1F4VD51</accession>
<evidence type="ECO:0000313" key="8">
    <source>
        <dbReference type="Proteomes" id="UP000179005"/>
    </source>
</evidence>
<evidence type="ECO:0000256" key="4">
    <source>
        <dbReference type="ARBA" id="ARBA00022801"/>
    </source>
</evidence>
<comment type="subcellular location">
    <subcellularLocation>
        <location evidence="5">Cytoplasm</location>
    </subcellularLocation>
</comment>
<name>A0A1F4VD51_UNCKA</name>
<dbReference type="GO" id="GO:0000967">
    <property type="term" value="P:rRNA 5'-end processing"/>
    <property type="evidence" value="ECO:0007669"/>
    <property type="project" value="UniProtKB-UniRule"/>
</dbReference>
<dbReference type="InterPro" id="IPR005227">
    <property type="entry name" value="YqgF"/>
</dbReference>
<dbReference type="GO" id="GO:0004518">
    <property type="term" value="F:nuclease activity"/>
    <property type="evidence" value="ECO:0007669"/>
    <property type="project" value="UniProtKB-KW"/>
</dbReference>
<evidence type="ECO:0000313" key="7">
    <source>
        <dbReference type="EMBL" id="OGC54603.1"/>
    </source>
</evidence>
<evidence type="ECO:0000256" key="2">
    <source>
        <dbReference type="ARBA" id="ARBA00022517"/>
    </source>
</evidence>
<evidence type="ECO:0000259" key="6">
    <source>
        <dbReference type="SMART" id="SM00732"/>
    </source>
</evidence>
<keyword evidence="2 5" id="KW-0690">Ribosome biogenesis</keyword>
<dbReference type="EMBL" id="MEVC01000020">
    <property type="protein sequence ID" value="OGC54603.1"/>
    <property type="molecule type" value="Genomic_DNA"/>
</dbReference>
<dbReference type="SUPFAM" id="SSF53098">
    <property type="entry name" value="Ribonuclease H-like"/>
    <property type="match status" value="1"/>
</dbReference>
<dbReference type="PANTHER" id="PTHR33317">
    <property type="entry name" value="POLYNUCLEOTIDYL TRANSFERASE, RIBONUCLEASE H-LIKE SUPERFAMILY PROTEIN"/>
    <property type="match status" value="1"/>
</dbReference>
<comment type="similarity">
    <text evidence="5">Belongs to the YqgF HJR family.</text>
</comment>
<dbReference type="InterPro" id="IPR012337">
    <property type="entry name" value="RNaseH-like_sf"/>
</dbReference>
<proteinExistence type="inferred from homology"/>
<dbReference type="Gene3D" id="3.30.420.140">
    <property type="entry name" value="YqgF/RNase H-like domain"/>
    <property type="match status" value="1"/>
</dbReference>
<comment type="function">
    <text evidence="5">Could be a nuclease involved in processing of the 5'-end of pre-16S rRNA.</text>
</comment>
<protein>
    <recommendedName>
        <fullName evidence="5">Putative pre-16S rRNA nuclease</fullName>
        <ecNumber evidence="5">3.1.-.-</ecNumber>
    </recommendedName>
</protein>
<organism evidence="7 8">
    <name type="scientific">candidate division WWE3 bacterium RIFCSPHIGHO2_01_FULL_48_15</name>
    <dbReference type="NCBI Taxonomy" id="1802619"/>
    <lineage>
        <taxon>Bacteria</taxon>
        <taxon>Katanobacteria</taxon>
    </lineage>
</organism>